<dbReference type="VEuPathDB" id="FungiDB:SCODWIG_02341"/>
<dbReference type="Pfam" id="PF01019">
    <property type="entry name" value="G_glu_transpept"/>
    <property type="match status" value="1"/>
</dbReference>
<dbReference type="PANTHER" id="PTHR43881:SF1">
    <property type="entry name" value="GAMMA-GLUTAMYLTRANSPEPTIDASE (AFU_ORTHOLOGUE AFUA_4G13580)"/>
    <property type="match status" value="1"/>
</dbReference>
<protein>
    <submittedName>
        <fullName evidence="1">Related to gamma-glutamyltranspeptidase</fullName>
    </submittedName>
</protein>
<evidence type="ECO:0000313" key="2">
    <source>
        <dbReference type="Proteomes" id="UP000262825"/>
    </source>
</evidence>
<dbReference type="PANTHER" id="PTHR43881">
    <property type="entry name" value="GAMMA-GLUTAMYLTRANSPEPTIDASE (AFU_ORTHOLOGUE AFUA_4G13580)"/>
    <property type="match status" value="1"/>
</dbReference>
<sequence length="607" mass="66280">MTDINFTCSRRSNVYSTRGMIASTQPLASAAGVKILELGGNSMDASVAVAACLCVLEPASTGIGGDCFCLHYDRSSGSVLGMNGSGRSPKELTIDRVLQASEGNKEMTRIPFDSVHSITVPGTVAGWLDSIDKFGSGKVSLAQILQPAIDLCENGFPISEISSFLTRKSWKKLEKQNNMRYDLIEVFTKHGGSIAASTGPTSGDLIINKPLGKIFKKIVNEGKDGFYKGEVAKIIVDEVQTRGGAMKLLDLSNHESTFVDPIYLDFNGYRFWETPPNSQGLVALIALGIIRELQNEGVIDIFQMKHNSADYLHILIESLKLAFYDSDEYVSDPLYQDADILPRLLSRDYLLSRSELFRKNKILDSSKITHGIPDADFNQGDTVYFTCSDDEGNATSFINSVYTNFGSGIIPSGNLDDGEIGEGLGFCLQNRGSNFNMKKGTKNSLEPNKRPYHTIIPSMITIPEIVNGEKRERLAYSLGNMGGFMQPTGHLQHFLNLTIFQMTPQESLDAPRICLSPHPKYKDRGNGSTGPVSTPVTLVSVEDEMSLDVIEALRSLGHCVEIKSGWDRSLFGRGQIIKVDHPFLAPGSIIYTAGSDKRGDGCAIPLV</sequence>
<dbReference type="InterPro" id="IPR029055">
    <property type="entry name" value="Ntn_hydrolases_N"/>
</dbReference>
<dbReference type="AlphaFoldDB" id="A0A376B8Y2"/>
<name>A0A376B8Y2_9ASCO</name>
<dbReference type="Gene3D" id="3.60.20.40">
    <property type="match status" value="1"/>
</dbReference>
<evidence type="ECO:0000313" key="1">
    <source>
        <dbReference type="EMBL" id="SSD60580.1"/>
    </source>
</evidence>
<gene>
    <name evidence="1" type="ORF">SCODWIG_02341</name>
</gene>
<dbReference type="InterPro" id="IPR043138">
    <property type="entry name" value="GGT_lsub"/>
</dbReference>
<accession>A0A376B8Y2</accession>
<dbReference type="Gene3D" id="1.10.246.130">
    <property type="match status" value="1"/>
</dbReference>
<proteinExistence type="predicted"/>
<keyword evidence="2" id="KW-1185">Reference proteome</keyword>
<dbReference type="SUPFAM" id="SSF56235">
    <property type="entry name" value="N-terminal nucleophile aminohydrolases (Ntn hydrolases)"/>
    <property type="match status" value="1"/>
</dbReference>
<dbReference type="InterPro" id="IPR052896">
    <property type="entry name" value="GGT-like_enzyme"/>
</dbReference>
<dbReference type="EMBL" id="UFAJ01000392">
    <property type="protein sequence ID" value="SSD60580.1"/>
    <property type="molecule type" value="Genomic_DNA"/>
</dbReference>
<dbReference type="PRINTS" id="PR01210">
    <property type="entry name" value="GGTRANSPTASE"/>
</dbReference>
<dbReference type="Proteomes" id="UP000262825">
    <property type="component" value="Unassembled WGS sequence"/>
</dbReference>
<dbReference type="InterPro" id="IPR043137">
    <property type="entry name" value="GGT_ssub_C"/>
</dbReference>
<dbReference type="OrthoDB" id="2015213at2759"/>
<organism evidence="1 2">
    <name type="scientific">Saccharomycodes ludwigii</name>
    <dbReference type="NCBI Taxonomy" id="36035"/>
    <lineage>
        <taxon>Eukaryota</taxon>
        <taxon>Fungi</taxon>
        <taxon>Dikarya</taxon>
        <taxon>Ascomycota</taxon>
        <taxon>Saccharomycotina</taxon>
        <taxon>Saccharomycetes</taxon>
        <taxon>Saccharomycodales</taxon>
        <taxon>Saccharomycodaceae</taxon>
        <taxon>Saccharomycodes</taxon>
    </lineage>
</organism>
<reference evidence="2" key="1">
    <citation type="submission" date="2018-06" db="EMBL/GenBank/DDBJ databases">
        <authorList>
            <person name="Guldener U."/>
        </authorList>
    </citation>
    <scope>NUCLEOTIDE SEQUENCE [LARGE SCALE GENOMIC DNA]</scope>
    <source>
        <strain evidence="2">UTAD17</strain>
    </source>
</reference>